<evidence type="ECO:0000313" key="1">
    <source>
        <dbReference type="EMBL" id="PML53292.1"/>
    </source>
</evidence>
<protein>
    <recommendedName>
        <fullName evidence="3">Carrier domain-containing protein</fullName>
    </recommendedName>
</protein>
<dbReference type="Gene3D" id="1.10.1200.10">
    <property type="entry name" value="ACP-like"/>
    <property type="match status" value="1"/>
</dbReference>
<dbReference type="EMBL" id="MCYL01000045">
    <property type="protein sequence ID" value="PML53292.1"/>
    <property type="molecule type" value="Genomic_DNA"/>
</dbReference>
<accession>A0A2N7IAJ9</accession>
<evidence type="ECO:0008006" key="3">
    <source>
        <dbReference type="Google" id="ProtNLM"/>
    </source>
</evidence>
<dbReference type="AlphaFoldDB" id="A0A2N7IAJ9"/>
<reference evidence="2" key="1">
    <citation type="submission" date="2016-07" db="EMBL/GenBank/DDBJ databases">
        <title>Nontailed viruses are major unrecognized killers of bacteria in the ocean.</title>
        <authorList>
            <person name="Kauffman K."/>
            <person name="Hussain F."/>
            <person name="Yang J."/>
            <person name="Arevalo P."/>
            <person name="Brown J."/>
            <person name="Cutler M."/>
            <person name="Kelly L."/>
            <person name="Polz M.F."/>
        </authorList>
    </citation>
    <scope>NUCLEOTIDE SEQUENCE [LARGE SCALE GENOMIC DNA]</scope>
    <source>
        <strain evidence="2">10N.261.51.B8</strain>
    </source>
</reference>
<proteinExistence type="predicted"/>
<evidence type="ECO:0000313" key="2">
    <source>
        <dbReference type="Proteomes" id="UP000235746"/>
    </source>
</evidence>
<dbReference type="InterPro" id="IPR036736">
    <property type="entry name" value="ACP-like_sf"/>
</dbReference>
<name>A0A2N7IAJ9_9VIBR</name>
<dbReference type="Proteomes" id="UP000235746">
    <property type="component" value="Unassembled WGS sequence"/>
</dbReference>
<dbReference type="RefSeq" id="WP_241907989.1">
    <property type="nucleotide sequence ID" value="NZ_MCYL01000045.1"/>
</dbReference>
<sequence length="95" mass="10692">MDKYIELIISTLNEMGEDDDNQELIDANSKTKLFGSNGVLDSVGVVFLITELEERISDEFDVDLTLADEKAMSQVTSPFRNVETLAKYISQLIEE</sequence>
<organism evidence="1 2">
    <name type="scientific">Vibrio lentus</name>
    <dbReference type="NCBI Taxonomy" id="136468"/>
    <lineage>
        <taxon>Bacteria</taxon>
        <taxon>Pseudomonadati</taxon>
        <taxon>Pseudomonadota</taxon>
        <taxon>Gammaproteobacteria</taxon>
        <taxon>Vibrionales</taxon>
        <taxon>Vibrionaceae</taxon>
        <taxon>Vibrio</taxon>
    </lineage>
</organism>
<gene>
    <name evidence="1" type="ORF">BCT74_12305</name>
</gene>
<comment type="caution">
    <text evidence="1">The sequence shown here is derived from an EMBL/GenBank/DDBJ whole genome shotgun (WGS) entry which is preliminary data.</text>
</comment>